<dbReference type="RefSeq" id="WP_278159342.1">
    <property type="nucleotide sequence ID" value="NZ_CP121252.1"/>
</dbReference>
<dbReference type="InterPro" id="IPR050114">
    <property type="entry name" value="UPF0173_UPF0282_UlaG_hydrolase"/>
</dbReference>
<sequence>MLPPSTSSPPHITKHGHACISLHRDGRSLVIDPGAFTDLSVALDGAEHVLVTHEHADHLDAAPVLQWLNDHPEATLTAPPAVISALGAASENELSAQLLVAEPGDELERAGFRIRVLGGQHAVIHPQIPVVANLGYLIDERLYHPGDAYVVPELTGLDTLLVPVSAPWARLAETLDFIIAVRPRQVIPIHDALLSGVGRGVYLKQVEAFAQRYGAELTVLTEGEKTWMR</sequence>
<dbReference type="Pfam" id="PF13483">
    <property type="entry name" value="Lactamase_B_3"/>
    <property type="match status" value="1"/>
</dbReference>
<dbReference type="PANTHER" id="PTHR43546:SF3">
    <property type="entry name" value="UPF0173 METAL-DEPENDENT HYDROLASE MJ1163"/>
    <property type="match status" value="1"/>
</dbReference>
<evidence type="ECO:0000313" key="3">
    <source>
        <dbReference type="Proteomes" id="UP001219037"/>
    </source>
</evidence>
<feature type="domain" description="Metallo-beta-lactamase" evidence="1">
    <location>
        <begin position="16"/>
        <end position="190"/>
    </location>
</feature>
<dbReference type="SUPFAM" id="SSF56281">
    <property type="entry name" value="Metallo-hydrolase/oxidoreductase"/>
    <property type="match status" value="1"/>
</dbReference>
<dbReference type="PANTHER" id="PTHR43546">
    <property type="entry name" value="UPF0173 METAL-DEPENDENT HYDROLASE MJ1163-RELATED"/>
    <property type="match status" value="1"/>
</dbReference>
<dbReference type="Gene3D" id="3.60.15.10">
    <property type="entry name" value="Ribonuclease Z/Hydroxyacylglutathione hydrolase-like"/>
    <property type="match status" value="1"/>
</dbReference>
<accession>A0ABY8HAD1</accession>
<evidence type="ECO:0000313" key="2">
    <source>
        <dbReference type="EMBL" id="WFP17665.1"/>
    </source>
</evidence>
<name>A0ABY8HAD1_9MICC</name>
<protein>
    <submittedName>
        <fullName evidence="2">MBL fold metallo-hydrolase</fullName>
    </submittedName>
</protein>
<dbReference type="InterPro" id="IPR036866">
    <property type="entry name" value="RibonucZ/Hydroxyglut_hydro"/>
</dbReference>
<dbReference type="CDD" id="cd06262">
    <property type="entry name" value="metallo-hydrolase-like_MBL-fold"/>
    <property type="match status" value="1"/>
</dbReference>
<reference evidence="2 3" key="1">
    <citation type="submission" date="2023-04" db="EMBL/GenBank/DDBJ databases">
        <title>Funneling lignin-derived compounds into biodiesel using alkali-halophilic Citricoccus sp. P2.</title>
        <authorList>
            <person name="Luo C.-B."/>
        </authorList>
    </citation>
    <scope>NUCLEOTIDE SEQUENCE [LARGE SCALE GENOMIC DNA]</scope>
    <source>
        <strain evidence="2 3">P2</strain>
    </source>
</reference>
<dbReference type="InterPro" id="IPR001279">
    <property type="entry name" value="Metallo-B-lactamas"/>
</dbReference>
<evidence type="ECO:0000259" key="1">
    <source>
        <dbReference type="SMART" id="SM00849"/>
    </source>
</evidence>
<dbReference type="Proteomes" id="UP001219037">
    <property type="component" value="Chromosome"/>
</dbReference>
<gene>
    <name evidence="2" type="ORF">P8192_06065</name>
</gene>
<proteinExistence type="predicted"/>
<dbReference type="SMART" id="SM00849">
    <property type="entry name" value="Lactamase_B"/>
    <property type="match status" value="1"/>
</dbReference>
<dbReference type="EMBL" id="CP121252">
    <property type="protein sequence ID" value="WFP17665.1"/>
    <property type="molecule type" value="Genomic_DNA"/>
</dbReference>
<keyword evidence="3" id="KW-1185">Reference proteome</keyword>
<organism evidence="2 3">
    <name type="scientific">Citricoccus muralis</name>
    <dbReference type="NCBI Taxonomy" id="169134"/>
    <lineage>
        <taxon>Bacteria</taxon>
        <taxon>Bacillati</taxon>
        <taxon>Actinomycetota</taxon>
        <taxon>Actinomycetes</taxon>
        <taxon>Micrococcales</taxon>
        <taxon>Micrococcaceae</taxon>
        <taxon>Citricoccus</taxon>
    </lineage>
</organism>